<keyword evidence="2" id="KW-1185">Reference proteome</keyword>
<organism evidence="1 2">
    <name type="scientific">Bradyrhizobium yuanmingense</name>
    <dbReference type="NCBI Taxonomy" id="108015"/>
    <lineage>
        <taxon>Bacteria</taxon>
        <taxon>Pseudomonadati</taxon>
        <taxon>Pseudomonadota</taxon>
        <taxon>Alphaproteobacteria</taxon>
        <taxon>Hyphomicrobiales</taxon>
        <taxon>Nitrobacteraceae</taxon>
        <taxon>Bradyrhizobium</taxon>
    </lineage>
</organism>
<reference evidence="1 2" key="1">
    <citation type="submission" date="2024-07" db="EMBL/GenBank/DDBJ databases">
        <title>Genomic Encyclopedia of Type Strains, Phase V (KMG-V): Genome sequencing to study the core and pangenomes of soil and plant-associated prokaryotes.</title>
        <authorList>
            <person name="Whitman W."/>
        </authorList>
    </citation>
    <scope>NUCLEOTIDE SEQUENCE [LARGE SCALE GENOMIC DNA]</scope>
    <source>
        <strain evidence="1 2">USDA 222</strain>
    </source>
</reference>
<dbReference type="EMBL" id="JBGBZN010000002">
    <property type="protein sequence ID" value="MEY9473234.1"/>
    <property type="molecule type" value="Genomic_DNA"/>
</dbReference>
<dbReference type="Proteomes" id="UP001565474">
    <property type="component" value="Unassembled WGS sequence"/>
</dbReference>
<proteinExistence type="predicted"/>
<protein>
    <submittedName>
        <fullName evidence="1">Uncharacterized protein</fullName>
    </submittedName>
</protein>
<evidence type="ECO:0000313" key="2">
    <source>
        <dbReference type="Proteomes" id="UP001565474"/>
    </source>
</evidence>
<evidence type="ECO:0000313" key="1">
    <source>
        <dbReference type="EMBL" id="MEY9473234.1"/>
    </source>
</evidence>
<name>A0ABV4GMR0_9BRAD</name>
<gene>
    <name evidence="1" type="ORF">ABH992_005633</name>
</gene>
<accession>A0ABV4GMR0</accession>
<sequence>MRIRCFEKVRVLQTVCRLRVNLFGMRVDKHCELWMEGALRQLFNPANDNYDFPSAERLAIAKEFSEQSLALNPPDAVLREG</sequence>
<comment type="caution">
    <text evidence="1">The sequence shown here is derived from an EMBL/GenBank/DDBJ whole genome shotgun (WGS) entry which is preliminary data.</text>
</comment>